<accession>A0A1V8ZXA0</accession>
<reference evidence="6 7" key="1">
    <citation type="submission" date="2017-02" db="EMBL/GenBank/DDBJ databases">
        <title>Draft genome of Saccharomonospora sp. 154.</title>
        <authorList>
            <person name="Alonso-Carmona G.S."/>
            <person name="De La Haba R."/>
            <person name="Vera-Gargallo B."/>
            <person name="Sandoval-Trujillo A.H."/>
            <person name="Ramirez-Duran N."/>
            <person name="Ventosa A."/>
        </authorList>
    </citation>
    <scope>NUCLEOTIDE SEQUENCE [LARGE SCALE GENOMIC DNA]</scope>
    <source>
        <strain evidence="6 7">LRS4.154</strain>
    </source>
</reference>
<name>A0A1V8ZXA0_SACPI</name>
<protein>
    <recommendedName>
        <fullName evidence="5">FMN-dependent dehydrogenase domain-containing protein</fullName>
    </recommendedName>
</protein>
<dbReference type="PANTHER" id="PTHR10578:SF107">
    <property type="entry name" value="2-HYDROXYACID OXIDASE 1"/>
    <property type="match status" value="1"/>
</dbReference>
<comment type="cofactor">
    <cofactor evidence="1">
        <name>FMN</name>
        <dbReference type="ChEBI" id="CHEBI:58210"/>
    </cofactor>
</comment>
<comment type="caution">
    <text evidence="6">The sequence shown here is derived from an EMBL/GenBank/DDBJ whole genome shotgun (WGS) entry which is preliminary data.</text>
</comment>
<dbReference type="STRING" id="1962155.B1813_21095"/>
<dbReference type="EMBL" id="MWIH01000009">
    <property type="protein sequence ID" value="OQO89440.1"/>
    <property type="molecule type" value="Genomic_DNA"/>
</dbReference>
<dbReference type="GO" id="GO:0016491">
    <property type="term" value="F:oxidoreductase activity"/>
    <property type="evidence" value="ECO:0007669"/>
    <property type="project" value="InterPro"/>
</dbReference>
<evidence type="ECO:0000313" key="7">
    <source>
        <dbReference type="Proteomes" id="UP000192591"/>
    </source>
</evidence>
<dbReference type="Proteomes" id="UP000192591">
    <property type="component" value="Unassembled WGS sequence"/>
</dbReference>
<keyword evidence="3" id="KW-0288">FMN</keyword>
<organism evidence="6 7">
    <name type="scientific">Saccharomonospora piscinae</name>
    <dbReference type="NCBI Taxonomy" id="687388"/>
    <lineage>
        <taxon>Bacteria</taxon>
        <taxon>Bacillati</taxon>
        <taxon>Actinomycetota</taxon>
        <taxon>Actinomycetes</taxon>
        <taxon>Pseudonocardiales</taxon>
        <taxon>Pseudonocardiaceae</taxon>
        <taxon>Saccharomonospora</taxon>
    </lineage>
</organism>
<evidence type="ECO:0000256" key="3">
    <source>
        <dbReference type="ARBA" id="ARBA00022643"/>
    </source>
</evidence>
<evidence type="ECO:0000256" key="1">
    <source>
        <dbReference type="ARBA" id="ARBA00001917"/>
    </source>
</evidence>
<dbReference type="InterPro" id="IPR000262">
    <property type="entry name" value="FMN-dep_DH"/>
</dbReference>
<dbReference type="Gene3D" id="3.20.20.70">
    <property type="entry name" value="Aldolase class I"/>
    <property type="match status" value="1"/>
</dbReference>
<proteinExistence type="predicted"/>
<evidence type="ECO:0000256" key="4">
    <source>
        <dbReference type="SAM" id="MobiDB-lite"/>
    </source>
</evidence>
<evidence type="ECO:0000313" key="6">
    <source>
        <dbReference type="EMBL" id="OQO89440.1"/>
    </source>
</evidence>
<dbReference type="AlphaFoldDB" id="A0A1V8ZXA0"/>
<feature type="compositionally biased region" description="Basic and acidic residues" evidence="4">
    <location>
        <begin position="25"/>
        <end position="34"/>
    </location>
</feature>
<feature type="region of interest" description="Disordered" evidence="4">
    <location>
        <begin position="171"/>
        <end position="197"/>
    </location>
</feature>
<dbReference type="SUPFAM" id="SSF51395">
    <property type="entry name" value="FMN-linked oxidoreductases"/>
    <property type="match status" value="1"/>
</dbReference>
<evidence type="ECO:0000256" key="2">
    <source>
        <dbReference type="ARBA" id="ARBA00022630"/>
    </source>
</evidence>
<dbReference type="PANTHER" id="PTHR10578">
    <property type="entry name" value="S -2-HYDROXY-ACID OXIDASE-RELATED"/>
    <property type="match status" value="1"/>
</dbReference>
<dbReference type="Pfam" id="PF01070">
    <property type="entry name" value="FMN_dh"/>
    <property type="match status" value="1"/>
</dbReference>
<feature type="region of interest" description="Disordered" evidence="4">
    <location>
        <begin position="1"/>
        <end position="52"/>
    </location>
</feature>
<feature type="domain" description="FMN-dependent dehydrogenase" evidence="5">
    <location>
        <begin position="63"/>
        <end position="108"/>
    </location>
</feature>
<keyword evidence="2" id="KW-0285">Flavoprotein</keyword>
<gene>
    <name evidence="6" type="ORF">B1813_21095</name>
</gene>
<keyword evidence="7" id="KW-1185">Reference proteome</keyword>
<evidence type="ECO:0000259" key="5">
    <source>
        <dbReference type="Pfam" id="PF01070"/>
    </source>
</evidence>
<sequence>MPHRNPQHTELPPGLLQRGVVGGEGHIDHDEESAGRPVPAHTAALGEPGRQTVQQPPQIALVHGGPQLDRTVPALTALPAVRDAVAGRCAVLLDGGVRSGSDILCALARDALGLLADELTTTLTMSGCHDLTDARALTVSASCGAKMATQAADTVSRRVPGAVRSLTTSTISGFPPAAQPRSRTVNPTKAPSHRGFSWGTSHCGQSSRKYCWIPR</sequence>
<dbReference type="InterPro" id="IPR013785">
    <property type="entry name" value="Aldolase_TIM"/>
</dbReference>